<organism evidence="2 3">
    <name type="scientific">Algisphaera agarilytica</name>
    <dbReference type="NCBI Taxonomy" id="1385975"/>
    <lineage>
        <taxon>Bacteria</taxon>
        <taxon>Pseudomonadati</taxon>
        <taxon>Planctomycetota</taxon>
        <taxon>Phycisphaerae</taxon>
        <taxon>Phycisphaerales</taxon>
        <taxon>Phycisphaeraceae</taxon>
        <taxon>Algisphaera</taxon>
    </lineage>
</organism>
<name>A0A7X0LLI7_9BACT</name>
<keyword evidence="3" id="KW-1185">Reference proteome</keyword>
<feature type="chain" id="PRO_5031406739" evidence="1">
    <location>
        <begin position="26"/>
        <end position="994"/>
    </location>
</feature>
<comment type="caution">
    <text evidence="2">The sequence shown here is derived from an EMBL/GenBank/DDBJ whole genome shotgun (WGS) entry which is preliminary data.</text>
</comment>
<dbReference type="Proteomes" id="UP000541810">
    <property type="component" value="Unassembled WGS sequence"/>
</dbReference>
<evidence type="ECO:0000313" key="3">
    <source>
        <dbReference type="Proteomes" id="UP000541810"/>
    </source>
</evidence>
<evidence type="ECO:0000256" key="1">
    <source>
        <dbReference type="SAM" id="SignalP"/>
    </source>
</evidence>
<proteinExistence type="predicted"/>
<dbReference type="RefSeq" id="WP_184678180.1">
    <property type="nucleotide sequence ID" value="NZ_JACHGY010000001.1"/>
</dbReference>
<evidence type="ECO:0000313" key="2">
    <source>
        <dbReference type="EMBL" id="MBB6430681.1"/>
    </source>
</evidence>
<dbReference type="Gene3D" id="3.40.50.10610">
    <property type="entry name" value="ABC-type transport auxiliary lipoprotein component"/>
    <property type="match status" value="1"/>
</dbReference>
<protein>
    <submittedName>
        <fullName evidence="2">Uncharacterized protein</fullName>
    </submittedName>
</protein>
<feature type="signal peptide" evidence="1">
    <location>
        <begin position="1"/>
        <end position="25"/>
    </location>
</feature>
<accession>A0A7X0LLI7</accession>
<dbReference type="EMBL" id="JACHGY010000001">
    <property type="protein sequence ID" value="MBB6430681.1"/>
    <property type="molecule type" value="Genomic_DNA"/>
</dbReference>
<dbReference type="PROSITE" id="PS50007">
    <property type="entry name" value="PIPLC_X_DOMAIN"/>
    <property type="match status" value="1"/>
</dbReference>
<dbReference type="SUPFAM" id="SSF75011">
    <property type="entry name" value="3-carboxy-cis,cis-mucoante lactonizing enzyme"/>
    <property type="match status" value="1"/>
</dbReference>
<sequence length="994" mass="111999">MTYRNRSLYIAACFVAACMSVAASAEPLTAAILGWSVDDDHYVSHREAAQLTDWLEAELSADEQYRWVDRATLEATREELSLAAAGGIADPATWLRVGLWVQADLIVTGRAESKSDGWTLTGQVIDVERADVLVSWETKIPGEDKKPLDLAGLDIAAWLSAAQQAVGEAKAIYDASRTQVAVAVLQFENTTDVGRRLDHLEYKLERVLPEAFKQDARLRLLRFPGAPQATAEHELVLSGLAADRDGAPRRIADAYVWGQYREVDWQGVPFRKVKVEFTLHLWDGNGPPIERVFHGLAGEQPALLKDVIETILEWAGQQTADNTAAHNTEIARQISQTLQARATRLQAINRGNEWDVTNGFRHRWRRTVRLLEIAYFFDAENADLHRELLAERYRDDLSYLNRVLYGEPWRRSALDAEIQHHVDRFGFDVTWPTSFRTPSGGSLTDNRFPHGGKMSVAALHSLNRPLRGGTGLRETPRDIRKQEIERYQKLAIRRAHAALEAHPDLDTLKAALGLELADGAKTKADLLEHFWPKLDLQVQRNQHKWQAQLIRKTLGAAGRETEAQAYIDQLEIVDPPRRARRDPDTLPSDTGPFSDNMDFLPRLTQLTAPTDGWPPLLEAEVRPFKLPGFSYYEFPQMWRHGESLWINVLLESHRRRTSELNIWRYTPADEKWHGTTGWIRTNRRVTKALPSPAFDPDSVWLATEGHSVGRLDATTGESKVYGPLVGLTSTRFRDAVTTRDRLIFGGGERGEHGQLNMYLPASEDWVAFAVPTDLYDGALIERLTATDETVLVAGTHWGSSPILLRFDLASGAWTPMRSQWLDHVRQAEDTQELRPQPRTDRLNPDVLYRDPDGKTLWLGSPFGLTRYRPAEDTMDTWFARPPAHPDDPPSDGEPPVRLFGVISAIEALPDGRHLVVATDSHQSRRGLGGSNIGHYLFVFDKQTEQWVGYLPLPFSGYARVRQLLAHESELWLSTTRGNVEVRVLDLDALGLPTP</sequence>
<reference evidence="2 3" key="1">
    <citation type="submission" date="2020-08" db="EMBL/GenBank/DDBJ databases">
        <title>Genomic Encyclopedia of Type Strains, Phase IV (KMG-IV): sequencing the most valuable type-strain genomes for metagenomic binning, comparative biology and taxonomic classification.</title>
        <authorList>
            <person name="Goeker M."/>
        </authorList>
    </citation>
    <scope>NUCLEOTIDE SEQUENCE [LARGE SCALE GENOMIC DNA]</scope>
    <source>
        <strain evidence="2 3">DSM 103725</strain>
    </source>
</reference>
<gene>
    <name evidence="2" type="ORF">HNQ40_002487</name>
</gene>
<dbReference type="PROSITE" id="PS51257">
    <property type="entry name" value="PROKAR_LIPOPROTEIN"/>
    <property type="match status" value="1"/>
</dbReference>
<keyword evidence="1" id="KW-0732">Signal</keyword>
<dbReference type="AlphaFoldDB" id="A0A7X0LLI7"/>